<keyword evidence="1" id="KW-0732">Signal</keyword>
<dbReference type="Proteomes" id="UP001501083">
    <property type="component" value="Unassembled WGS sequence"/>
</dbReference>
<evidence type="ECO:0000256" key="1">
    <source>
        <dbReference type="SAM" id="SignalP"/>
    </source>
</evidence>
<dbReference type="SUPFAM" id="SSF74653">
    <property type="entry name" value="TolA/TonB C-terminal domain"/>
    <property type="match status" value="1"/>
</dbReference>
<accession>A0ABP9L5J1</accession>
<proteinExistence type="predicted"/>
<feature type="signal peptide" evidence="1">
    <location>
        <begin position="1"/>
        <end position="27"/>
    </location>
</feature>
<sequence>MRMPYRAVALVATTWLVTSCSVAPSRAADAPEQVRVLSSTPANPALALGARFDQSSRACTVGSVQMLSAEEVEGLVHDWQEPPEGCDGPGKLELPSHGNSPVSTLANGSAHVLVRLDERGGIDTVKAVCATDASFGEAAVETVERIRFSPMTCAGVPTRIAFFVPLDYSLR</sequence>
<dbReference type="PROSITE" id="PS51257">
    <property type="entry name" value="PROKAR_LIPOPROTEIN"/>
    <property type="match status" value="1"/>
</dbReference>
<keyword evidence="3" id="KW-1185">Reference proteome</keyword>
<evidence type="ECO:0000313" key="3">
    <source>
        <dbReference type="Proteomes" id="UP001501083"/>
    </source>
</evidence>
<evidence type="ECO:0008006" key="4">
    <source>
        <dbReference type="Google" id="ProtNLM"/>
    </source>
</evidence>
<feature type="chain" id="PRO_5045316687" description="TonB C-terminal domain-containing protein" evidence="1">
    <location>
        <begin position="28"/>
        <end position="171"/>
    </location>
</feature>
<protein>
    <recommendedName>
        <fullName evidence="4">TonB C-terminal domain-containing protein</fullName>
    </recommendedName>
</protein>
<dbReference type="Gene3D" id="3.30.1150.10">
    <property type="match status" value="1"/>
</dbReference>
<dbReference type="EMBL" id="BAABKY010000001">
    <property type="protein sequence ID" value="GAA5070849.1"/>
    <property type="molecule type" value="Genomic_DNA"/>
</dbReference>
<evidence type="ECO:0000313" key="2">
    <source>
        <dbReference type="EMBL" id="GAA5070849.1"/>
    </source>
</evidence>
<organism evidence="2 3">
    <name type="scientific">Lysobacter panacisoli</name>
    <dbReference type="NCBI Taxonomy" id="1255263"/>
    <lineage>
        <taxon>Bacteria</taxon>
        <taxon>Pseudomonadati</taxon>
        <taxon>Pseudomonadota</taxon>
        <taxon>Gammaproteobacteria</taxon>
        <taxon>Lysobacterales</taxon>
        <taxon>Lysobacteraceae</taxon>
        <taxon>Lysobacter</taxon>
    </lineage>
</organism>
<comment type="caution">
    <text evidence="2">The sequence shown here is derived from an EMBL/GenBank/DDBJ whole genome shotgun (WGS) entry which is preliminary data.</text>
</comment>
<gene>
    <name evidence="2" type="ORF">GCM10025759_09330</name>
</gene>
<name>A0ABP9L5J1_9GAMM</name>
<reference evidence="3" key="1">
    <citation type="journal article" date="2019" name="Int. J. Syst. Evol. Microbiol.">
        <title>The Global Catalogue of Microorganisms (GCM) 10K type strain sequencing project: providing services to taxonomists for standard genome sequencing and annotation.</title>
        <authorList>
            <consortium name="The Broad Institute Genomics Platform"/>
            <consortium name="The Broad Institute Genome Sequencing Center for Infectious Disease"/>
            <person name="Wu L."/>
            <person name="Ma J."/>
        </authorList>
    </citation>
    <scope>NUCLEOTIDE SEQUENCE [LARGE SCALE GENOMIC DNA]</scope>
    <source>
        <strain evidence="3">JCM 19212</strain>
    </source>
</reference>